<dbReference type="EMBL" id="BDRX01000070">
    <property type="protein sequence ID" value="GBF95749.1"/>
    <property type="molecule type" value="Genomic_DNA"/>
</dbReference>
<comment type="caution">
    <text evidence="4">The sequence shown here is derived from an EMBL/GenBank/DDBJ whole genome shotgun (WGS) entry which is preliminary data.</text>
</comment>
<dbReference type="GO" id="GO:0004439">
    <property type="term" value="F:phosphatidylinositol-4,5-bisphosphate 5-phosphatase activity"/>
    <property type="evidence" value="ECO:0007669"/>
    <property type="project" value="TreeGrafter"/>
</dbReference>
<dbReference type="InParanoid" id="A0A2V0P865"/>
<dbReference type="OrthoDB" id="62798at2759"/>
<dbReference type="CDD" id="cd00030">
    <property type="entry name" value="C2"/>
    <property type="match status" value="1"/>
</dbReference>
<comment type="similarity">
    <text evidence="1">Belongs to the inositol polyphosphate 5-phosphatase family.</text>
</comment>
<dbReference type="InterPro" id="IPR035892">
    <property type="entry name" value="C2_domain_sf"/>
</dbReference>
<organism evidence="4 5">
    <name type="scientific">Raphidocelis subcapitata</name>
    <dbReference type="NCBI Taxonomy" id="307507"/>
    <lineage>
        <taxon>Eukaryota</taxon>
        <taxon>Viridiplantae</taxon>
        <taxon>Chlorophyta</taxon>
        <taxon>core chlorophytes</taxon>
        <taxon>Chlorophyceae</taxon>
        <taxon>CS clade</taxon>
        <taxon>Sphaeropleales</taxon>
        <taxon>Selenastraceae</taxon>
        <taxon>Raphidocelis</taxon>
    </lineage>
</organism>
<dbReference type="Gene3D" id="3.60.10.10">
    <property type="entry name" value="Endonuclease/exonuclease/phosphatase"/>
    <property type="match status" value="1"/>
</dbReference>
<dbReference type="InterPro" id="IPR046985">
    <property type="entry name" value="IP5"/>
</dbReference>
<dbReference type="STRING" id="307507.A0A2V0P865"/>
<evidence type="ECO:0000313" key="4">
    <source>
        <dbReference type="EMBL" id="GBF95749.1"/>
    </source>
</evidence>
<reference evidence="4 5" key="1">
    <citation type="journal article" date="2018" name="Sci. Rep.">
        <title>Raphidocelis subcapitata (=Pseudokirchneriella subcapitata) provides an insight into genome evolution and environmental adaptations in the Sphaeropleales.</title>
        <authorList>
            <person name="Suzuki S."/>
            <person name="Yamaguchi H."/>
            <person name="Nakajima N."/>
            <person name="Kawachi M."/>
        </authorList>
    </citation>
    <scope>NUCLEOTIDE SEQUENCE [LARGE SCALE GENOMIC DNA]</scope>
    <source>
        <strain evidence="4 5">NIES-35</strain>
    </source>
</reference>
<dbReference type="SMART" id="SM00239">
    <property type="entry name" value="C2"/>
    <property type="match status" value="1"/>
</dbReference>
<dbReference type="AlphaFoldDB" id="A0A2V0P865"/>
<dbReference type="Pfam" id="PF22669">
    <property type="entry name" value="Exo_endo_phos2"/>
    <property type="match status" value="1"/>
</dbReference>
<keyword evidence="5" id="KW-1185">Reference proteome</keyword>
<evidence type="ECO:0000313" key="5">
    <source>
        <dbReference type="Proteomes" id="UP000247498"/>
    </source>
</evidence>
<feature type="compositionally biased region" description="Low complexity" evidence="2">
    <location>
        <begin position="319"/>
        <end position="356"/>
    </location>
</feature>
<dbReference type="InterPro" id="IPR000008">
    <property type="entry name" value="C2_dom"/>
</dbReference>
<dbReference type="SUPFAM" id="SSF56219">
    <property type="entry name" value="DNase I-like"/>
    <property type="match status" value="1"/>
</dbReference>
<evidence type="ECO:0000259" key="3">
    <source>
        <dbReference type="PROSITE" id="PS50004"/>
    </source>
</evidence>
<feature type="compositionally biased region" description="Low complexity" evidence="2">
    <location>
        <begin position="300"/>
        <end position="312"/>
    </location>
</feature>
<evidence type="ECO:0000256" key="1">
    <source>
        <dbReference type="ARBA" id="ARBA00010768"/>
    </source>
</evidence>
<dbReference type="SMART" id="SM00128">
    <property type="entry name" value="IPPc"/>
    <property type="match status" value="1"/>
</dbReference>
<proteinExistence type="inferred from homology"/>
<dbReference type="SUPFAM" id="SSF49562">
    <property type="entry name" value="C2 domain (Calcium/lipid-binding domain, CaLB)"/>
    <property type="match status" value="1"/>
</dbReference>
<dbReference type="Pfam" id="PF00168">
    <property type="entry name" value="C2"/>
    <property type="match status" value="1"/>
</dbReference>
<dbReference type="PANTHER" id="PTHR11200">
    <property type="entry name" value="INOSITOL 5-PHOSPHATASE"/>
    <property type="match status" value="1"/>
</dbReference>
<feature type="domain" description="C2" evidence="3">
    <location>
        <begin position="72"/>
        <end position="188"/>
    </location>
</feature>
<sequence length="887" mass="93294">MTATPGSSAAPSRAAANWRRVAVHARPGVARAVAARRKQQEEAAAVAAEAEEAATPEEAAQLFGVGDAQSSPSIIERLTLRASGAAAQPRGTRVCVLIRCAYGMPRDARVYAKVSCGFATHKTHHITGVTSPHWSQLFTFDVDEPERAVLVFRCKHKRHLALTNEGLGRAALPLSEVSASPESYAEPHRLELVPEGLFASKPGTARELEVQVFMSSQGQMASLASSGGAVSVLAATWNVGNALPPPAAQLASLWLRGAGGSGEHHLVAVAAQECSYLRDARAIKGASSTQRRASEDLDAPLDTAAAPSPTNGSSGGQGQRQSSSGAGDGQAARPPSRSLRASQAAAAAGATEAADVGADEDDEEDAPPAEEGGKEGRARMSRAKSLKGMITQTIDSASAWETHIAEALGPKYWLVGSRHMFQTRILVYARMDVVPFITDVWTGFEATGIGRVGLNKGGVAVSLTVGATRLAFLGSHLAAHQSQCARRNHDVGEIIEELLPPGLGRANIVTGPDHVVWMGDLNYRLDWGKQAETLSETPTPEDHAAIVARVQSEAYRELLQTDQLAREMAAGRAFVGFTEAAIEFPPTFKVSKGVAGLSYGMKRSPAWCDRVLVRSNLPHRAAEAGSYYTCPSIATSDHKPVAATLRLPLVASPARSPGPRKPFRLYLCNARLVGGEGWDALAALVSKRGLVAGSNASLRLLVSGPALASGRKEHVVHLNMARLRAGLAATSGNAADLAAARGASVLRVEASMQLQPTTQALLRDSKLLLRLALQEGPCHLHTLALGVLPLNTAAEDFTARRFKPTAVNVTLETPQGARLGELRVEAQVFSSVRTRSVVLEAVRRMRMLAVASGARPARGGLAGRAVSASAATPTAHRPRSAPTLSAS</sequence>
<dbReference type="GO" id="GO:0046856">
    <property type="term" value="P:phosphatidylinositol dephosphorylation"/>
    <property type="evidence" value="ECO:0007669"/>
    <property type="project" value="InterPro"/>
</dbReference>
<dbReference type="Gene3D" id="2.60.40.150">
    <property type="entry name" value="C2 domain"/>
    <property type="match status" value="1"/>
</dbReference>
<name>A0A2V0P865_9CHLO</name>
<dbReference type="PROSITE" id="PS50004">
    <property type="entry name" value="C2"/>
    <property type="match status" value="1"/>
</dbReference>
<feature type="region of interest" description="Disordered" evidence="2">
    <location>
        <begin position="864"/>
        <end position="887"/>
    </location>
</feature>
<dbReference type="Proteomes" id="UP000247498">
    <property type="component" value="Unassembled WGS sequence"/>
</dbReference>
<feature type="compositionally biased region" description="Acidic residues" evidence="2">
    <location>
        <begin position="357"/>
        <end position="368"/>
    </location>
</feature>
<dbReference type="InterPro" id="IPR000300">
    <property type="entry name" value="IPPc"/>
</dbReference>
<gene>
    <name evidence="4" type="ORF">Rsub_08185</name>
</gene>
<evidence type="ECO:0000256" key="2">
    <source>
        <dbReference type="SAM" id="MobiDB-lite"/>
    </source>
</evidence>
<protein>
    <submittedName>
        <fullName evidence="4">Inositol 5-phosphatase</fullName>
    </submittedName>
</protein>
<dbReference type="InterPro" id="IPR036691">
    <property type="entry name" value="Endo/exonu/phosph_ase_sf"/>
</dbReference>
<dbReference type="PANTHER" id="PTHR11200:SF291">
    <property type="entry name" value="INOSITOL 5-PHOSPHATASE"/>
    <property type="match status" value="1"/>
</dbReference>
<accession>A0A2V0P865</accession>
<feature type="region of interest" description="Disordered" evidence="2">
    <location>
        <begin position="284"/>
        <end position="384"/>
    </location>
</feature>